<accession>A0A6J5LE49</accession>
<name>A0A6J5LE49_9CAUD</name>
<sequence length="229" mass="26630">MIRHALFPTLVLEDQYRDADKFKPIFLSKLMNYMTIEGYSNEYTGHVNIHHEEAFAPLFGYITGVVEEYLRTLAIDPETFDINIVKTWMNITKERHTPFHSHEDAHLSFTYYANIPDELEKPIVFSSTPPHMNDPYYGMIRFNSTETNKFNAYDTGFAPSEGNLFVFPAKLSHHTVGYGNSELDEGCKCLDDLKKKRVCLAGDIFFTYRKVESKPTGIQPSYNWRIFRK</sequence>
<dbReference type="Pfam" id="PF13759">
    <property type="entry name" value="2OG-FeII_Oxy_5"/>
    <property type="match status" value="1"/>
</dbReference>
<organism evidence="1">
    <name type="scientific">uncultured Caudovirales phage</name>
    <dbReference type="NCBI Taxonomy" id="2100421"/>
    <lineage>
        <taxon>Viruses</taxon>
        <taxon>Duplodnaviria</taxon>
        <taxon>Heunggongvirae</taxon>
        <taxon>Uroviricota</taxon>
        <taxon>Caudoviricetes</taxon>
        <taxon>Peduoviridae</taxon>
        <taxon>Maltschvirus</taxon>
        <taxon>Maltschvirus maltsch</taxon>
    </lineage>
</organism>
<dbReference type="EMBL" id="LR796247">
    <property type="protein sequence ID" value="CAB4131387.1"/>
    <property type="molecule type" value="Genomic_DNA"/>
</dbReference>
<dbReference type="InterPro" id="IPR012668">
    <property type="entry name" value="CHP02466"/>
</dbReference>
<proteinExistence type="predicted"/>
<evidence type="ECO:0000313" key="1">
    <source>
        <dbReference type="EMBL" id="CAB4131387.1"/>
    </source>
</evidence>
<gene>
    <name evidence="1" type="ORF">UFOVP132_72</name>
</gene>
<reference evidence="1" key="1">
    <citation type="submission" date="2020-04" db="EMBL/GenBank/DDBJ databases">
        <authorList>
            <person name="Chiriac C."/>
            <person name="Salcher M."/>
            <person name="Ghai R."/>
            <person name="Kavagutti S V."/>
        </authorList>
    </citation>
    <scope>NUCLEOTIDE SEQUENCE</scope>
</reference>
<protein>
    <submittedName>
        <fullName evidence="1">Uncharacterized protein</fullName>
    </submittedName>
</protein>
<dbReference type="Gene3D" id="2.60.120.620">
    <property type="entry name" value="q2cbj1_9rhob like domain"/>
    <property type="match status" value="1"/>
</dbReference>